<dbReference type="NCBIfam" id="TIGR00229">
    <property type="entry name" value="sensory_box"/>
    <property type="match status" value="1"/>
</dbReference>
<dbReference type="EMBL" id="VLKP01000011">
    <property type="protein sequence ID" value="TWI07920.1"/>
    <property type="molecule type" value="Genomic_DNA"/>
</dbReference>
<dbReference type="Gene3D" id="3.30.450.20">
    <property type="entry name" value="PAS domain"/>
    <property type="match status" value="1"/>
</dbReference>
<dbReference type="Proteomes" id="UP000316471">
    <property type="component" value="Unassembled WGS sequence"/>
</dbReference>
<feature type="domain" description="EAL" evidence="9">
    <location>
        <begin position="644"/>
        <end position="894"/>
    </location>
</feature>
<dbReference type="AlphaFoldDB" id="A0A562LJV7"/>
<dbReference type="InterPro" id="IPR043128">
    <property type="entry name" value="Rev_trsase/Diguanyl_cyclase"/>
</dbReference>
<name>A0A562LJV7_9GAMM</name>
<keyword evidence="12" id="KW-1185">Reference proteome</keyword>
<proteinExistence type="predicted"/>
<feature type="transmembrane region" description="Helical" evidence="5">
    <location>
        <begin position="311"/>
        <end position="330"/>
    </location>
</feature>
<dbReference type="RefSeq" id="WP_144816227.1">
    <property type="nucleotide sequence ID" value="NZ_VLKP01000011.1"/>
</dbReference>
<organism evidence="11 12">
    <name type="scientific">Aerolutibacter ruishenii</name>
    <dbReference type="NCBI Taxonomy" id="686800"/>
    <lineage>
        <taxon>Bacteria</taxon>
        <taxon>Pseudomonadati</taxon>
        <taxon>Pseudomonadota</taxon>
        <taxon>Gammaproteobacteria</taxon>
        <taxon>Lysobacterales</taxon>
        <taxon>Lysobacteraceae</taxon>
        <taxon>Aerolutibacter</taxon>
    </lineage>
</organism>
<dbReference type="PROSITE" id="PS50839">
    <property type="entry name" value="CHASE"/>
    <property type="match status" value="1"/>
</dbReference>
<dbReference type="CDD" id="cd01949">
    <property type="entry name" value="GGDEF"/>
    <property type="match status" value="1"/>
</dbReference>
<evidence type="ECO:0000256" key="2">
    <source>
        <dbReference type="ARBA" id="ARBA00022692"/>
    </source>
</evidence>
<dbReference type="PROSITE" id="PS50112">
    <property type="entry name" value="PAS"/>
    <property type="match status" value="1"/>
</dbReference>
<feature type="domain" description="PAS" evidence="6">
    <location>
        <begin position="350"/>
        <end position="392"/>
    </location>
</feature>
<dbReference type="SUPFAM" id="SSF55073">
    <property type="entry name" value="Nucleotide cyclase"/>
    <property type="match status" value="1"/>
</dbReference>
<dbReference type="InterPro" id="IPR042240">
    <property type="entry name" value="CHASE_sf"/>
</dbReference>
<evidence type="ECO:0000313" key="12">
    <source>
        <dbReference type="Proteomes" id="UP000316471"/>
    </source>
</evidence>
<feature type="domain" description="PAC" evidence="7">
    <location>
        <begin position="417"/>
        <end position="467"/>
    </location>
</feature>
<dbReference type="CDD" id="cd00130">
    <property type="entry name" value="PAS"/>
    <property type="match status" value="1"/>
</dbReference>
<comment type="subcellular location">
    <subcellularLocation>
        <location evidence="1">Membrane</location>
    </subcellularLocation>
</comment>
<dbReference type="InterPro" id="IPR035965">
    <property type="entry name" value="PAS-like_dom_sf"/>
</dbReference>
<feature type="domain" description="CHASE" evidence="8">
    <location>
        <begin position="148"/>
        <end position="237"/>
    </location>
</feature>
<dbReference type="Pfam" id="PF13426">
    <property type="entry name" value="PAS_9"/>
    <property type="match status" value="1"/>
</dbReference>
<dbReference type="OrthoDB" id="9787514at2"/>
<dbReference type="SUPFAM" id="SSF141868">
    <property type="entry name" value="EAL domain-like"/>
    <property type="match status" value="1"/>
</dbReference>
<evidence type="ECO:0000259" key="6">
    <source>
        <dbReference type="PROSITE" id="PS50112"/>
    </source>
</evidence>
<dbReference type="CDD" id="cd01948">
    <property type="entry name" value="EAL"/>
    <property type="match status" value="1"/>
</dbReference>
<dbReference type="Gene3D" id="3.20.20.450">
    <property type="entry name" value="EAL domain"/>
    <property type="match status" value="1"/>
</dbReference>
<dbReference type="PROSITE" id="PS50883">
    <property type="entry name" value="EAL"/>
    <property type="match status" value="1"/>
</dbReference>
<dbReference type="SMART" id="SM00267">
    <property type="entry name" value="GGDEF"/>
    <property type="match status" value="1"/>
</dbReference>
<evidence type="ECO:0000259" key="9">
    <source>
        <dbReference type="PROSITE" id="PS50883"/>
    </source>
</evidence>
<dbReference type="InterPro" id="IPR006189">
    <property type="entry name" value="CHASE_dom"/>
</dbReference>
<dbReference type="InterPro" id="IPR000014">
    <property type="entry name" value="PAS"/>
</dbReference>
<evidence type="ECO:0000259" key="10">
    <source>
        <dbReference type="PROSITE" id="PS50887"/>
    </source>
</evidence>
<dbReference type="PROSITE" id="PS50113">
    <property type="entry name" value="PAC"/>
    <property type="match status" value="1"/>
</dbReference>
<dbReference type="SMART" id="SM01079">
    <property type="entry name" value="CHASE"/>
    <property type="match status" value="1"/>
</dbReference>
<evidence type="ECO:0000259" key="7">
    <source>
        <dbReference type="PROSITE" id="PS50113"/>
    </source>
</evidence>
<dbReference type="Gene3D" id="3.30.450.350">
    <property type="entry name" value="CHASE domain"/>
    <property type="match status" value="1"/>
</dbReference>
<dbReference type="SUPFAM" id="SSF55785">
    <property type="entry name" value="PYP-like sensor domain (PAS domain)"/>
    <property type="match status" value="1"/>
</dbReference>
<dbReference type="PANTHER" id="PTHR44757:SF4">
    <property type="entry name" value="DIGUANYLATE CYCLASE DGCE-RELATED"/>
    <property type="match status" value="1"/>
</dbReference>
<comment type="caution">
    <text evidence="11">The sequence shown here is derived from an EMBL/GenBank/DDBJ whole genome shotgun (WGS) entry which is preliminary data.</text>
</comment>
<keyword evidence="4 5" id="KW-0472">Membrane</keyword>
<dbReference type="GO" id="GO:0007165">
    <property type="term" value="P:signal transduction"/>
    <property type="evidence" value="ECO:0007669"/>
    <property type="project" value="UniProtKB-ARBA"/>
</dbReference>
<dbReference type="Gene3D" id="3.30.70.270">
    <property type="match status" value="1"/>
</dbReference>
<protein>
    <submittedName>
        <fullName evidence="11">PAS domain S-box-containing protein/diguanylate cyclase (GGDEF)-like protein</fullName>
    </submittedName>
</protein>
<dbReference type="GO" id="GO:0016020">
    <property type="term" value="C:membrane"/>
    <property type="evidence" value="ECO:0007669"/>
    <property type="project" value="UniProtKB-SubCell"/>
</dbReference>
<dbReference type="PANTHER" id="PTHR44757">
    <property type="entry name" value="DIGUANYLATE CYCLASE DGCP"/>
    <property type="match status" value="1"/>
</dbReference>
<evidence type="ECO:0000256" key="4">
    <source>
        <dbReference type="ARBA" id="ARBA00023136"/>
    </source>
</evidence>
<evidence type="ECO:0000256" key="5">
    <source>
        <dbReference type="SAM" id="Phobius"/>
    </source>
</evidence>
<evidence type="ECO:0000256" key="1">
    <source>
        <dbReference type="ARBA" id="ARBA00004370"/>
    </source>
</evidence>
<evidence type="ECO:0000259" key="8">
    <source>
        <dbReference type="PROSITE" id="PS50839"/>
    </source>
</evidence>
<evidence type="ECO:0000256" key="3">
    <source>
        <dbReference type="ARBA" id="ARBA00022989"/>
    </source>
</evidence>
<feature type="domain" description="GGDEF" evidence="10">
    <location>
        <begin position="499"/>
        <end position="633"/>
    </location>
</feature>
<dbReference type="PROSITE" id="PS50887">
    <property type="entry name" value="GGDEF"/>
    <property type="match status" value="1"/>
</dbReference>
<reference evidence="11 12" key="1">
    <citation type="journal article" date="2015" name="Stand. Genomic Sci.">
        <title>Genomic Encyclopedia of Bacterial and Archaeal Type Strains, Phase III: the genomes of soil and plant-associated and newly described type strains.</title>
        <authorList>
            <person name="Whitman W.B."/>
            <person name="Woyke T."/>
            <person name="Klenk H.P."/>
            <person name="Zhou Y."/>
            <person name="Lilburn T.G."/>
            <person name="Beck B.J."/>
            <person name="De Vos P."/>
            <person name="Vandamme P."/>
            <person name="Eisen J.A."/>
            <person name="Garrity G."/>
            <person name="Hugenholtz P."/>
            <person name="Kyrpides N.C."/>
        </authorList>
    </citation>
    <scope>NUCLEOTIDE SEQUENCE [LARGE SCALE GENOMIC DNA]</scope>
    <source>
        <strain evidence="11 12">CGMCC 1.10136</strain>
    </source>
</reference>
<dbReference type="Pfam" id="PF00990">
    <property type="entry name" value="GGDEF"/>
    <property type="match status" value="1"/>
</dbReference>
<dbReference type="InterPro" id="IPR000700">
    <property type="entry name" value="PAS-assoc_C"/>
</dbReference>
<accession>A0A562LJV7</accession>
<dbReference type="InterPro" id="IPR029787">
    <property type="entry name" value="Nucleotide_cyclase"/>
</dbReference>
<dbReference type="Pfam" id="PF03924">
    <property type="entry name" value="CHASE"/>
    <property type="match status" value="1"/>
</dbReference>
<evidence type="ECO:0000313" key="11">
    <source>
        <dbReference type="EMBL" id="TWI07920.1"/>
    </source>
</evidence>
<dbReference type="InterPro" id="IPR035919">
    <property type="entry name" value="EAL_sf"/>
</dbReference>
<dbReference type="Pfam" id="PF00563">
    <property type="entry name" value="EAL"/>
    <property type="match status" value="1"/>
</dbReference>
<dbReference type="SMART" id="SM00052">
    <property type="entry name" value="EAL"/>
    <property type="match status" value="1"/>
</dbReference>
<keyword evidence="3 5" id="KW-1133">Transmembrane helix</keyword>
<dbReference type="InterPro" id="IPR000160">
    <property type="entry name" value="GGDEF_dom"/>
</dbReference>
<keyword evidence="2 5" id="KW-0812">Transmembrane</keyword>
<dbReference type="InterPro" id="IPR052155">
    <property type="entry name" value="Biofilm_reg_signaling"/>
</dbReference>
<feature type="transmembrane region" description="Helical" evidence="5">
    <location>
        <begin position="34"/>
        <end position="55"/>
    </location>
</feature>
<gene>
    <name evidence="11" type="ORF">IP93_02527</name>
</gene>
<dbReference type="InterPro" id="IPR001633">
    <property type="entry name" value="EAL_dom"/>
</dbReference>
<dbReference type="NCBIfam" id="TIGR00254">
    <property type="entry name" value="GGDEF"/>
    <property type="match status" value="1"/>
</dbReference>
<sequence length="894" mass="99664">MGPLLGTSKEFDGFSTSQRSVASVQDERPWGVTVWAWSLAALLVGIVLITVVTVAQQRRLDAEQRQAFDAMADRGYEALRAQLDACGMLARTVQTLFLTSEQVTAQEFDDIYANLNPRERFPGLLALAYAERRPTPEGDRFITTRVVPLAGNERVLGLDVARQAPNLQALQRSTLTDQPTLSAPFTLVQADATGAPAEGMILRLPVFSPGVRPDTPEVRQKRLLGSLAISFRIRDVIGSAMRHETRDVLRVAVSDVTDGYVRLLFDSNPGFNAVDGAPGFHRLLRYGGRVWQVRIQPLQHRSADLNWQDSVFWPGLLASVLLALLVWSLATTRRRALELGQRMSHQYRESEERFRALNELLPALVLLVDREGGQVSYANQAARTRLGRARLEQGLAAVFEDPAVHEQLVQSADEGVGSAEVELRDADGKRFWASLSLSPAMLDEHEQWLLVATDVSEQRQLTEMLIYQASHDGLTELFNRREFERRAELVVQSVVAGGPAAALFYIDLDQFKLINDTSGHIAGDQLLIQLATLMHEQLRGGDILARLGGDEFGVLACDVGDRAGARLLAERVREHIDGFMFVWEQNTYTISASIGAVMIDHPGVTLKDVMAQVDTACYLAKEAGRNRVHFYSEQDDETSRRRSEMEWANRLRWAIDEGRLQLQYQEVRSLRPEQGGVHRVELLLRFRDEEGRLVVPGAFMPAAERYGLMPMIDRWVIENALANFDRLHPSGKDLSLATINVSGASLEDESLTELILQLLHRYRVAPQRVCFEITETVAVRNLAQVSRFIDRLRQAGCRIALDDFGAGMSSFGYLKNLPVDIIKIDGSFIRDLVNDPMSHAIVRAVTDIGHQRGLKVVAEWVSSQEILDALVALDVDYAQGFALHQPTAVPFQAA</sequence>
<dbReference type="GO" id="GO:0003824">
    <property type="term" value="F:catalytic activity"/>
    <property type="evidence" value="ECO:0007669"/>
    <property type="project" value="UniProtKB-ARBA"/>
</dbReference>